<dbReference type="AlphaFoldDB" id="A0A0C9XBY7"/>
<feature type="region of interest" description="Disordered" evidence="1">
    <location>
        <begin position="18"/>
        <end position="38"/>
    </location>
</feature>
<dbReference type="HOGENOM" id="CLU_2644679_0_0_1"/>
<proteinExistence type="predicted"/>
<dbReference type="OrthoDB" id="10392760at2759"/>
<name>A0A0C9XBY7_9AGAR</name>
<accession>A0A0C9XBY7</accession>
<evidence type="ECO:0000256" key="1">
    <source>
        <dbReference type="SAM" id="MobiDB-lite"/>
    </source>
</evidence>
<keyword evidence="3" id="KW-1185">Reference proteome</keyword>
<sequence length="77" mass="8833">KRFLPCCHDDIYSTRDVQESQTSKGFIRTSGHDMHTTTPHRTLLELSGLLGARCRPWRPPPPGSEIDYTVIVYYRNG</sequence>
<evidence type="ECO:0000313" key="2">
    <source>
        <dbReference type="EMBL" id="KIK09765.1"/>
    </source>
</evidence>
<organism evidence="2 3">
    <name type="scientific">Laccaria amethystina LaAM-08-1</name>
    <dbReference type="NCBI Taxonomy" id="1095629"/>
    <lineage>
        <taxon>Eukaryota</taxon>
        <taxon>Fungi</taxon>
        <taxon>Dikarya</taxon>
        <taxon>Basidiomycota</taxon>
        <taxon>Agaricomycotina</taxon>
        <taxon>Agaricomycetes</taxon>
        <taxon>Agaricomycetidae</taxon>
        <taxon>Agaricales</taxon>
        <taxon>Agaricineae</taxon>
        <taxon>Hydnangiaceae</taxon>
        <taxon>Laccaria</taxon>
    </lineage>
</organism>
<gene>
    <name evidence="2" type="ORF">K443DRAFT_82075</name>
</gene>
<reference evidence="3" key="2">
    <citation type="submission" date="2015-01" db="EMBL/GenBank/DDBJ databases">
        <title>Evolutionary Origins and Diversification of the Mycorrhizal Mutualists.</title>
        <authorList>
            <consortium name="DOE Joint Genome Institute"/>
            <consortium name="Mycorrhizal Genomics Consortium"/>
            <person name="Kohler A."/>
            <person name="Kuo A."/>
            <person name="Nagy L.G."/>
            <person name="Floudas D."/>
            <person name="Copeland A."/>
            <person name="Barry K.W."/>
            <person name="Cichocki N."/>
            <person name="Veneault-Fourrey C."/>
            <person name="LaButti K."/>
            <person name="Lindquist E.A."/>
            <person name="Lipzen A."/>
            <person name="Lundell T."/>
            <person name="Morin E."/>
            <person name="Murat C."/>
            <person name="Riley R."/>
            <person name="Ohm R."/>
            <person name="Sun H."/>
            <person name="Tunlid A."/>
            <person name="Henrissat B."/>
            <person name="Grigoriev I.V."/>
            <person name="Hibbett D.S."/>
            <person name="Martin F."/>
        </authorList>
    </citation>
    <scope>NUCLEOTIDE SEQUENCE [LARGE SCALE GENOMIC DNA]</scope>
    <source>
        <strain evidence="3">LaAM-08-1</strain>
    </source>
</reference>
<dbReference type="EMBL" id="KN838537">
    <property type="protein sequence ID" value="KIK09765.1"/>
    <property type="molecule type" value="Genomic_DNA"/>
</dbReference>
<protein>
    <submittedName>
        <fullName evidence="2">Uncharacterized protein</fullName>
    </submittedName>
</protein>
<feature type="non-terminal residue" evidence="2">
    <location>
        <position position="1"/>
    </location>
</feature>
<reference evidence="2 3" key="1">
    <citation type="submission" date="2014-04" db="EMBL/GenBank/DDBJ databases">
        <authorList>
            <consortium name="DOE Joint Genome Institute"/>
            <person name="Kuo A."/>
            <person name="Kohler A."/>
            <person name="Nagy L.G."/>
            <person name="Floudas D."/>
            <person name="Copeland A."/>
            <person name="Barry K.W."/>
            <person name="Cichocki N."/>
            <person name="Veneault-Fourrey C."/>
            <person name="LaButti K."/>
            <person name="Lindquist E.A."/>
            <person name="Lipzen A."/>
            <person name="Lundell T."/>
            <person name="Morin E."/>
            <person name="Murat C."/>
            <person name="Sun H."/>
            <person name="Tunlid A."/>
            <person name="Henrissat B."/>
            <person name="Grigoriev I.V."/>
            <person name="Hibbett D.S."/>
            <person name="Martin F."/>
            <person name="Nordberg H.P."/>
            <person name="Cantor M.N."/>
            <person name="Hua S.X."/>
        </authorList>
    </citation>
    <scope>NUCLEOTIDE SEQUENCE [LARGE SCALE GENOMIC DNA]</scope>
    <source>
        <strain evidence="2 3">LaAM-08-1</strain>
    </source>
</reference>
<dbReference type="Proteomes" id="UP000054477">
    <property type="component" value="Unassembled WGS sequence"/>
</dbReference>
<evidence type="ECO:0000313" key="3">
    <source>
        <dbReference type="Proteomes" id="UP000054477"/>
    </source>
</evidence>